<evidence type="ECO:0000313" key="2">
    <source>
        <dbReference type="Proteomes" id="UP000789525"/>
    </source>
</evidence>
<sequence>FEISSTTIELKNVDRSQEIIEHGAKGNGEDDAVSFDLKMKENVRHLQESAKRKAQEINDQDKKLSKTLVKIWNMFGDAIRKEIEQVKQDIKKLDHSKDSEVEDGPAKKKVKESFVETQRKKYLSSGRALAAKRKKGNEAETLEKLKSFQSKLMVAEPTEDAPIPTNEDAEPCILHSIL</sequence>
<proteinExistence type="predicted"/>
<evidence type="ECO:0000313" key="1">
    <source>
        <dbReference type="EMBL" id="CAG8440872.1"/>
    </source>
</evidence>
<keyword evidence="2" id="KW-1185">Reference proteome</keyword>
<name>A0ACA9JX83_9GLOM</name>
<feature type="non-terminal residue" evidence="1">
    <location>
        <position position="1"/>
    </location>
</feature>
<reference evidence="1" key="1">
    <citation type="submission" date="2021-06" db="EMBL/GenBank/DDBJ databases">
        <authorList>
            <person name="Kallberg Y."/>
            <person name="Tangrot J."/>
            <person name="Rosling A."/>
        </authorList>
    </citation>
    <scope>NUCLEOTIDE SEQUENCE</scope>
    <source>
        <strain evidence="1">CL356</strain>
    </source>
</reference>
<protein>
    <submittedName>
        <fullName evidence="1">12554_t:CDS:1</fullName>
    </submittedName>
</protein>
<comment type="caution">
    <text evidence="1">The sequence shown here is derived from an EMBL/GenBank/DDBJ whole genome shotgun (WGS) entry which is preliminary data.</text>
</comment>
<dbReference type="EMBL" id="CAJVPT010000221">
    <property type="protein sequence ID" value="CAG8440872.1"/>
    <property type="molecule type" value="Genomic_DNA"/>
</dbReference>
<organism evidence="1 2">
    <name type="scientific">Acaulospora colombiana</name>
    <dbReference type="NCBI Taxonomy" id="27376"/>
    <lineage>
        <taxon>Eukaryota</taxon>
        <taxon>Fungi</taxon>
        <taxon>Fungi incertae sedis</taxon>
        <taxon>Mucoromycota</taxon>
        <taxon>Glomeromycotina</taxon>
        <taxon>Glomeromycetes</taxon>
        <taxon>Diversisporales</taxon>
        <taxon>Acaulosporaceae</taxon>
        <taxon>Acaulospora</taxon>
    </lineage>
</organism>
<gene>
    <name evidence="1" type="ORF">ACOLOM_LOCUS217</name>
</gene>
<dbReference type="Proteomes" id="UP000789525">
    <property type="component" value="Unassembled WGS sequence"/>
</dbReference>
<accession>A0ACA9JX83</accession>